<evidence type="ECO:0000256" key="4">
    <source>
        <dbReference type="ARBA" id="ARBA00023163"/>
    </source>
</evidence>
<keyword evidence="1" id="KW-0678">Repressor</keyword>
<dbReference type="InterPro" id="IPR003759">
    <property type="entry name" value="Cbl-bd_cap"/>
</dbReference>
<dbReference type="InterPro" id="IPR036594">
    <property type="entry name" value="Meth_synthase_dom"/>
</dbReference>
<name>A0A1H3R4S2_9BURK</name>
<dbReference type="GO" id="GO:0046872">
    <property type="term" value="F:metal ion binding"/>
    <property type="evidence" value="ECO:0007669"/>
    <property type="project" value="InterPro"/>
</dbReference>
<dbReference type="CDD" id="cd01104">
    <property type="entry name" value="HTH_MlrA-CarA"/>
    <property type="match status" value="1"/>
</dbReference>
<dbReference type="InterPro" id="IPR006158">
    <property type="entry name" value="Cobalamin-bd"/>
</dbReference>
<reference evidence="7 8" key="1">
    <citation type="submission" date="2016-10" db="EMBL/GenBank/DDBJ databases">
        <authorList>
            <person name="de Groot N.N."/>
        </authorList>
    </citation>
    <scope>NUCLEOTIDE SEQUENCE [LARGE SCALE GENOMIC DNA]</scope>
    <source>
        <strain evidence="7 8">LMG 24775</strain>
    </source>
</reference>
<dbReference type="GO" id="GO:0031419">
    <property type="term" value="F:cobalamin binding"/>
    <property type="evidence" value="ECO:0007669"/>
    <property type="project" value="InterPro"/>
</dbReference>
<dbReference type="Proteomes" id="UP000183417">
    <property type="component" value="Unassembled WGS sequence"/>
</dbReference>
<evidence type="ECO:0000259" key="5">
    <source>
        <dbReference type="PROSITE" id="PS50937"/>
    </source>
</evidence>
<evidence type="ECO:0000313" key="7">
    <source>
        <dbReference type="EMBL" id="SDZ20842.1"/>
    </source>
</evidence>
<dbReference type="InterPro" id="IPR009061">
    <property type="entry name" value="DNA-bd_dom_put_sf"/>
</dbReference>
<dbReference type="PROSITE" id="PS51332">
    <property type="entry name" value="B12_BINDING"/>
    <property type="match status" value="1"/>
</dbReference>
<dbReference type="SMART" id="SM00422">
    <property type="entry name" value="HTH_MERR"/>
    <property type="match status" value="1"/>
</dbReference>
<protein>
    <submittedName>
        <fullName evidence="7">MerR HTH family regulatory protein</fullName>
    </submittedName>
</protein>
<keyword evidence="4" id="KW-0804">Transcription</keyword>
<feature type="domain" description="HTH merR-type" evidence="5">
    <location>
        <begin position="25"/>
        <end position="83"/>
    </location>
</feature>
<accession>A0A1H3R4S2</accession>
<feature type="domain" description="B12-binding" evidence="6">
    <location>
        <begin position="208"/>
        <end position="333"/>
    </location>
</feature>
<dbReference type="EMBL" id="FNPE01000014">
    <property type="protein sequence ID" value="SDZ20842.1"/>
    <property type="molecule type" value="Genomic_DNA"/>
</dbReference>
<dbReference type="PANTHER" id="PTHR30204:SF69">
    <property type="entry name" value="MERR-FAMILY TRANSCRIPTIONAL REGULATOR"/>
    <property type="match status" value="1"/>
</dbReference>
<dbReference type="InterPro" id="IPR036724">
    <property type="entry name" value="Cobalamin-bd_sf"/>
</dbReference>
<evidence type="ECO:0000256" key="3">
    <source>
        <dbReference type="ARBA" id="ARBA00023125"/>
    </source>
</evidence>
<dbReference type="InterPro" id="IPR000551">
    <property type="entry name" value="MerR-type_HTH_dom"/>
</dbReference>
<organism evidence="7 8">
    <name type="scientific">Delftia lacustris</name>
    <dbReference type="NCBI Taxonomy" id="558537"/>
    <lineage>
        <taxon>Bacteria</taxon>
        <taxon>Pseudomonadati</taxon>
        <taxon>Pseudomonadota</taxon>
        <taxon>Betaproteobacteria</taxon>
        <taxon>Burkholderiales</taxon>
        <taxon>Comamonadaceae</taxon>
        <taxon>Delftia</taxon>
    </lineage>
</organism>
<evidence type="ECO:0000256" key="2">
    <source>
        <dbReference type="ARBA" id="ARBA00023015"/>
    </source>
</evidence>
<keyword evidence="3" id="KW-0238">DNA-binding</keyword>
<keyword evidence="2" id="KW-0805">Transcription regulation</keyword>
<dbReference type="InterPro" id="IPR047057">
    <property type="entry name" value="MerR_fam"/>
</dbReference>
<dbReference type="Pfam" id="PF02310">
    <property type="entry name" value="B12-binding"/>
    <property type="match status" value="1"/>
</dbReference>
<gene>
    <name evidence="7" type="ORF">SAMN05421547_114136</name>
</gene>
<dbReference type="AlphaFoldDB" id="A0A1H3R4S2"/>
<dbReference type="PROSITE" id="PS50937">
    <property type="entry name" value="HTH_MERR_2"/>
    <property type="match status" value="1"/>
</dbReference>
<dbReference type="Gene3D" id="3.40.50.280">
    <property type="entry name" value="Cobalamin-binding domain"/>
    <property type="match status" value="1"/>
</dbReference>
<evidence type="ECO:0000259" key="6">
    <source>
        <dbReference type="PROSITE" id="PS51332"/>
    </source>
</evidence>
<dbReference type="CDD" id="cd02065">
    <property type="entry name" value="B12-binding_like"/>
    <property type="match status" value="1"/>
</dbReference>
<sequence length="337" mass="36285">MAGRFVPFRSMTPLSDPLPLAPGPGLPISAVERETGLAKDTLRVWERRYGFPRPERDSAGDRRYPADQVRKLTLIRRLMDTGLRPSKLMGVDLDGLQALLARADTSPAMDLSRTNSENAADSERFAPMLNAIAAHDPAQLRHCLSLAQSRMGLAGFVTTLVAPLTTAVGEFWAQGRFEVFEEHLYTEVLTGVLRQAIASLIPPSPPPAPKVLLTTLPQEMHGLGLLMVEALLALEGCNCVSLGTQTPIGDVAQAARAHRADIVGLSFSSAHNGAMAQACLGELRSHLPPAIELWAGGACPALYSSPVTGITPVRHLTDLQPLVARWRQTTRTSRTSA</sequence>
<dbReference type="SUPFAM" id="SSF52242">
    <property type="entry name" value="Cobalamin (vitamin B12)-binding domain"/>
    <property type="match status" value="1"/>
</dbReference>
<evidence type="ECO:0000313" key="8">
    <source>
        <dbReference type="Proteomes" id="UP000183417"/>
    </source>
</evidence>
<dbReference type="Pfam" id="PF13411">
    <property type="entry name" value="MerR_1"/>
    <property type="match status" value="1"/>
</dbReference>
<dbReference type="Gene3D" id="1.10.1240.10">
    <property type="entry name" value="Methionine synthase domain"/>
    <property type="match status" value="1"/>
</dbReference>
<dbReference type="GO" id="GO:0003677">
    <property type="term" value="F:DNA binding"/>
    <property type="evidence" value="ECO:0007669"/>
    <property type="project" value="UniProtKB-KW"/>
</dbReference>
<evidence type="ECO:0000256" key="1">
    <source>
        <dbReference type="ARBA" id="ARBA00022491"/>
    </source>
</evidence>
<proteinExistence type="predicted"/>
<dbReference type="Gene3D" id="1.10.1660.10">
    <property type="match status" value="1"/>
</dbReference>
<dbReference type="SUPFAM" id="SSF46955">
    <property type="entry name" value="Putative DNA-binding domain"/>
    <property type="match status" value="1"/>
</dbReference>
<dbReference type="GO" id="GO:0003700">
    <property type="term" value="F:DNA-binding transcription factor activity"/>
    <property type="evidence" value="ECO:0007669"/>
    <property type="project" value="InterPro"/>
</dbReference>
<dbReference type="Pfam" id="PF02607">
    <property type="entry name" value="B12-binding_2"/>
    <property type="match status" value="1"/>
</dbReference>
<dbReference type="PANTHER" id="PTHR30204">
    <property type="entry name" value="REDOX-CYCLING DRUG-SENSING TRANSCRIPTIONAL ACTIVATOR SOXR"/>
    <property type="match status" value="1"/>
</dbReference>